<proteinExistence type="predicted"/>
<name>A0ABR7PR04_9BURK</name>
<dbReference type="Proteomes" id="UP000736373">
    <property type="component" value="Unassembled WGS sequence"/>
</dbReference>
<dbReference type="EMBL" id="VZQQ01000015">
    <property type="protein sequence ID" value="MBC8748689.1"/>
    <property type="molecule type" value="Genomic_DNA"/>
</dbReference>
<comment type="caution">
    <text evidence="2">The sequence shown here is derived from an EMBL/GenBank/DDBJ whole genome shotgun (WGS) entry which is preliminary data.</text>
</comment>
<evidence type="ECO:0000256" key="1">
    <source>
        <dbReference type="SAM" id="MobiDB-lite"/>
    </source>
</evidence>
<sequence length="59" mass="6452">MIELRGFFSPSRRAKPQTSVPSAKREKGFARKNAGRQRRTALARPGVGDVVDQALANTV</sequence>
<gene>
    <name evidence="2" type="ORF">F6X42_19435</name>
</gene>
<dbReference type="RefSeq" id="WP_187635737.1">
    <property type="nucleotide sequence ID" value="NZ_VZQQ01000015.1"/>
</dbReference>
<reference evidence="2 3" key="1">
    <citation type="submission" date="2019-09" db="EMBL/GenBank/DDBJ databases">
        <title>Paraburkholderia podalyriae sp. nov., A South African Podalyria-associated rhizobium.</title>
        <authorList>
            <person name="Mavima L."/>
            <person name="Beukes C.W."/>
            <person name="Palmer M."/>
            <person name="De Meyer S.E."/>
            <person name="James E.K."/>
            <person name="Maluk M."/>
            <person name="Avontuur J.R."/>
            <person name="Chan W.Y."/>
            <person name="Venter S.N."/>
            <person name="Steenkamp E.T."/>
        </authorList>
    </citation>
    <scope>NUCLEOTIDE SEQUENCE [LARGE SCALE GENOMIC DNA]</scope>
    <source>
        <strain evidence="2 3">WC7.3b</strain>
    </source>
</reference>
<protein>
    <submittedName>
        <fullName evidence="2">Uncharacterized protein</fullName>
    </submittedName>
</protein>
<evidence type="ECO:0000313" key="2">
    <source>
        <dbReference type="EMBL" id="MBC8748689.1"/>
    </source>
</evidence>
<keyword evidence="3" id="KW-1185">Reference proteome</keyword>
<feature type="region of interest" description="Disordered" evidence="1">
    <location>
        <begin position="1"/>
        <end position="45"/>
    </location>
</feature>
<evidence type="ECO:0000313" key="3">
    <source>
        <dbReference type="Proteomes" id="UP000736373"/>
    </source>
</evidence>
<accession>A0ABR7PR04</accession>
<organism evidence="2 3">
    <name type="scientific">Paraburkholderia podalyriae</name>
    <dbReference type="NCBI Taxonomy" id="1938811"/>
    <lineage>
        <taxon>Bacteria</taxon>
        <taxon>Pseudomonadati</taxon>
        <taxon>Pseudomonadota</taxon>
        <taxon>Betaproteobacteria</taxon>
        <taxon>Burkholderiales</taxon>
        <taxon>Burkholderiaceae</taxon>
        <taxon>Paraburkholderia</taxon>
    </lineage>
</organism>